<evidence type="ECO:0000313" key="2">
    <source>
        <dbReference type="EMBL" id="KAL2283236.1"/>
    </source>
</evidence>
<name>A0ABR4ELB2_9PEZI</name>
<sequence length="257" mass="27854">MAIAVLTENSTTWDFVVDYFKNGGGNGNINLAVSNLVEEPGTESILGQGQESGRDQGHSALDQQMLGVVGQQAWNQGEDLFAYNNSRILQGAEYFARYNLGYDVPFVNYTNSIVFYDQVSNASRGATRPTWELLYSHYVQIKGLDAPWTTKYLNYTLTGYGGFEPGAGTYGDGSGHYDGLGWGSLLYHMDESDVEAIPTGCGYHQCDPGCESEADAGAQVSQTPPGHVDNDVSLSNHGGRGTALPSRDNVLLYFDSK</sequence>
<proteinExistence type="predicted"/>
<dbReference type="SUPFAM" id="SSF48230">
    <property type="entry name" value="Chondroitin AC/alginate lyase"/>
    <property type="match status" value="1"/>
</dbReference>
<dbReference type="Proteomes" id="UP001600888">
    <property type="component" value="Unassembled WGS sequence"/>
</dbReference>
<protein>
    <submittedName>
        <fullName evidence="2">Uncharacterized protein</fullName>
    </submittedName>
</protein>
<organism evidence="2 3">
    <name type="scientific">Diaporthe vaccinii</name>
    <dbReference type="NCBI Taxonomy" id="105482"/>
    <lineage>
        <taxon>Eukaryota</taxon>
        <taxon>Fungi</taxon>
        <taxon>Dikarya</taxon>
        <taxon>Ascomycota</taxon>
        <taxon>Pezizomycotina</taxon>
        <taxon>Sordariomycetes</taxon>
        <taxon>Sordariomycetidae</taxon>
        <taxon>Diaporthales</taxon>
        <taxon>Diaporthaceae</taxon>
        <taxon>Diaporthe</taxon>
        <taxon>Diaporthe eres species complex</taxon>
    </lineage>
</organism>
<keyword evidence="3" id="KW-1185">Reference proteome</keyword>
<dbReference type="EMBL" id="JBAWTH010000044">
    <property type="protein sequence ID" value="KAL2283236.1"/>
    <property type="molecule type" value="Genomic_DNA"/>
</dbReference>
<feature type="region of interest" description="Disordered" evidence="1">
    <location>
        <begin position="213"/>
        <end position="243"/>
    </location>
</feature>
<reference evidence="2 3" key="1">
    <citation type="submission" date="2024-03" db="EMBL/GenBank/DDBJ databases">
        <title>A high-quality draft genome sequence of Diaporthe vaccinii, a causative agent of upright dieback and viscid rot disease in cranberry plants.</title>
        <authorList>
            <person name="Sarrasin M."/>
            <person name="Lang B.F."/>
            <person name="Burger G."/>
        </authorList>
    </citation>
    <scope>NUCLEOTIDE SEQUENCE [LARGE SCALE GENOMIC DNA]</scope>
    <source>
        <strain evidence="2 3">IS7</strain>
    </source>
</reference>
<accession>A0ABR4ELB2</accession>
<dbReference type="InterPro" id="IPR008929">
    <property type="entry name" value="Chondroitin_lyas"/>
</dbReference>
<gene>
    <name evidence="2" type="ORF">FJTKL_10115</name>
</gene>
<evidence type="ECO:0000313" key="3">
    <source>
        <dbReference type="Proteomes" id="UP001600888"/>
    </source>
</evidence>
<evidence type="ECO:0000256" key="1">
    <source>
        <dbReference type="SAM" id="MobiDB-lite"/>
    </source>
</evidence>
<comment type="caution">
    <text evidence="2">The sequence shown here is derived from an EMBL/GenBank/DDBJ whole genome shotgun (WGS) entry which is preliminary data.</text>
</comment>